<organism evidence="2 3">
    <name type="scientific">Clostridium cibarium</name>
    <dbReference type="NCBI Taxonomy" id="2762247"/>
    <lineage>
        <taxon>Bacteria</taxon>
        <taxon>Bacillati</taxon>
        <taxon>Bacillota</taxon>
        <taxon>Clostridia</taxon>
        <taxon>Eubacteriales</taxon>
        <taxon>Clostridiaceae</taxon>
        <taxon>Clostridium</taxon>
    </lineage>
</organism>
<dbReference type="EMBL" id="JACSRA010000007">
    <property type="protein sequence ID" value="MBD7910929.1"/>
    <property type="molecule type" value="Genomic_DNA"/>
</dbReference>
<dbReference type="Proteomes" id="UP000627781">
    <property type="component" value="Unassembled WGS sequence"/>
</dbReference>
<gene>
    <name evidence="2" type="ORF">H9661_06120</name>
</gene>
<proteinExistence type="predicted"/>
<feature type="region of interest" description="Disordered" evidence="1">
    <location>
        <begin position="196"/>
        <end position="239"/>
    </location>
</feature>
<comment type="caution">
    <text evidence="2">The sequence shown here is derived from an EMBL/GenBank/DDBJ whole genome shotgun (WGS) entry which is preliminary data.</text>
</comment>
<evidence type="ECO:0008006" key="4">
    <source>
        <dbReference type="Google" id="ProtNLM"/>
    </source>
</evidence>
<name>A0ABR8PS29_9CLOT</name>
<evidence type="ECO:0000256" key="1">
    <source>
        <dbReference type="SAM" id="MobiDB-lite"/>
    </source>
</evidence>
<reference evidence="2 3" key="1">
    <citation type="submission" date="2020-08" db="EMBL/GenBank/DDBJ databases">
        <title>A Genomic Blueprint of the Chicken Gut Microbiome.</title>
        <authorList>
            <person name="Gilroy R."/>
            <person name="Ravi A."/>
            <person name="Getino M."/>
            <person name="Pursley I."/>
            <person name="Horton D.L."/>
            <person name="Alikhan N.-F."/>
            <person name="Baker D."/>
            <person name="Gharbi K."/>
            <person name="Hall N."/>
            <person name="Watson M."/>
            <person name="Adriaenssens E.M."/>
            <person name="Foster-Nyarko E."/>
            <person name="Jarju S."/>
            <person name="Secka A."/>
            <person name="Antonio M."/>
            <person name="Oren A."/>
            <person name="Chaudhuri R."/>
            <person name="La Ragione R.M."/>
            <person name="Hildebrand F."/>
            <person name="Pallen M.J."/>
        </authorList>
    </citation>
    <scope>NUCLEOTIDE SEQUENCE [LARGE SCALE GENOMIC DNA]</scope>
    <source>
        <strain evidence="2 3">Sa3CVN1</strain>
    </source>
</reference>
<protein>
    <recommendedName>
        <fullName evidence="4">Transmembrane protein</fullName>
    </recommendedName>
</protein>
<sequence>MAHNKLYRNFIILQEDEKSHGISGEKPLSGYAKIEAKSDKCKISFYAQNLNKDDKYTIVLICYKKDMKQIVDLGSLEVTDVGKGEACKEYYINNIAGLDFSYEKISGAAICKYKDGELSFLMYGFMNGENIKDGWKKCKVIKYADKEDKTFKKDFKKIEKNFDDKGLNKVEDHHVEYHKAEYDDKHGKDLEKHHKENNDAYKEDKCEDEHKDYHKEKHEDYHDKKEEYEGGKEEHHSEKYKDLNIDEDKDYHEEEHHEHHHEEHHDEENKYKHSCKEENDYYDDEGYGAVGEKCSNIMEKESKFDQYEKSIEKTKNRETISDKFELSGDMGKFFNEIVNGFEEYRSKANDIKYCKWYKVNVNSLDDMCNINNYNKYTVAYYPMLNYYPYIKKYGYFMLGYKCDSKGNLKYIVYGVPGKKDEDEQPYAGKTGFVTWMELDSGNEGCWLMFYDFRNSTIVVPMK</sequence>
<evidence type="ECO:0000313" key="3">
    <source>
        <dbReference type="Proteomes" id="UP000627781"/>
    </source>
</evidence>
<accession>A0ABR8PS29</accession>
<keyword evidence="3" id="KW-1185">Reference proteome</keyword>
<dbReference type="RefSeq" id="WP_191767944.1">
    <property type="nucleotide sequence ID" value="NZ_JACSRA010000007.1"/>
</dbReference>
<evidence type="ECO:0000313" key="2">
    <source>
        <dbReference type="EMBL" id="MBD7910929.1"/>
    </source>
</evidence>
<feature type="region of interest" description="Disordered" evidence="1">
    <location>
        <begin position="251"/>
        <end position="271"/>
    </location>
</feature>